<organism evidence="3 4">
    <name type="scientific">Turicibacter sanguinis PC909</name>
    <dbReference type="NCBI Taxonomy" id="702450"/>
    <lineage>
        <taxon>Bacteria</taxon>
        <taxon>Bacillati</taxon>
        <taxon>Bacillota</taxon>
        <taxon>Erysipelotrichia</taxon>
        <taxon>Erysipelotrichales</taxon>
        <taxon>Turicibacteraceae</taxon>
        <taxon>Turicibacter</taxon>
    </lineage>
</organism>
<reference evidence="3 4" key="1">
    <citation type="journal article" date="2011" name="J. Bacteriol.">
        <title>Draft Genome Sequence of Turicibacter sanguinis PC909, Isolated from Human Feces.</title>
        <authorList>
            <person name="Cuiv P.O."/>
            <person name="Klaassens E.S."/>
            <person name="Durkin A.S."/>
            <person name="Harkins D.M."/>
            <person name="Foster L."/>
            <person name="McCorrison J."/>
            <person name="Torralba M."/>
            <person name="Nelson K.E."/>
            <person name="Morrison M."/>
        </authorList>
    </citation>
    <scope>NUCLEOTIDE SEQUENCE [LARGE SCALE GENOMIC DNA]</scope>
    <source>
        <strain evidence="3 4">PC909</strain>
    </source>
</reference>
<dbReference type="Pfam" id="PF01979">
    <property type="entry name" value="Amidohydro_1"/>
    <property type="match status" value="1"/>
</dbReference>
<proteinExistence type="predicted"/>
<protein>
    <submittedName>
        <fullName evidence="3">Amidohydrolase family protein</fullName>
    </submittedName>
</protein>
<evidence type="ECO:0000313" key="4">
    <source>
        <dbReference type="Proteomes" id="UP000002938"/>
    </source>
</evidence>
<keyword evidence="1" id="KW-0378">Hydrolase</keyword>
<dbReference type="PANTHER" id="PTHR43794">
    <property type="entry name" value="AMINOHYDROLASE SSNA-RELATED"/>
    <property type="match status" value="1"/>
</dbReference>
<evidence type="ECO:0000313" key="3">
    <source>
        <dbReference type="EMBL" id="EFF64179.1"/>
    </source>
</evidence>
<dbReference type="Gene3D" id="3.20.20.140">
    <property type="entry name" value="Metal-dependent hydrolases"/>
    <property type="match status" value="1"/>
</dbReference>
<accession>A0ABN0A3E0</accession>
<dbReference type="InterPro" id="IPR006680">
    <property type="entry name" value="Amidohydro-rel"/>
</dbReference>
<dbReference type="InterPro" id="IPR032466">
    <property type="entry name" value="Metal_Hydrolase"/>
</dbReference>
<dbReference type="InterPro" id="IPR050287">
    <property type="entry name" value="MTA/SAH_deaminase"/>
</dbReference>
<dbReference type="Proteomes" id="UP000002938">
    <property type="component" value="Unassembled WGS sequence"/>
</dbReference>
<name>A0ABN0A3E0_9FIRM</name>
<sequence length="444" mass="49938">MKTLIKNAWILTMDKTLSTYPQGMLVIEDDKISYVGEYDSDIEKYVDEVIDASGGILIPGMINTHAHVSMIPFRSLGDDCPDRLRRYLFPLEIECMRAPLVYEAARYGILEMQRSGVTTFLDMYYFEEEVARACDEMQMRGVLGETVINFPTCDCEEAYGGLAYSEQFMSKWSNHLLVTPIIAPHATNTNDTKALQDAHEIAVRYDTLISMHVAEMDYEMTEFREKYDMTPVEYLDSIGVLSDRLVAAHCIHVNENDMLLMANRGVKVAHCIGSNMKAGKGIAPVKEMIEHGLTVGLGTDGPSSGNTLDLFTQMKTAVYAQKTHYKDRSLFKAEEIVKLATISGARALKMDDKIGSLEVGKQADIVLIETESLNMFPIYDPYSAIVYSANSSNVHSVWINGVSVLKEKQSIFNQTEIKTSLQNEMQNFAKRAIERSKRFINVNK</sequence>
<dbReference type="CDD" id="cd01298">
    <property type="entry name" value="ATZ_TRZ_like"/>
    <property type="match status" value="1"/>
</dbReference>
<dbReference type="SUPFAM" id="SSF51556">
    <property type="entry name" value="Metallo-dependent hydrolases"/>
    <property type="match status" value="1"/>
</dbReference>
<comment type="caution">
    <text evidence="3">The sequence shown here is derived from an EMBL/GenBank/DDBJ whole genome shotgun (WGS) entry which is preliminary data.</text>
</comment>
<dbReference type="EMBL" id="ADMN01000053">
    <property type="protein sequence ID" value="EFF64179.1"/>
    <property type="molecule type" value="Genomic_DNA"/>
</dbReference>
<dbReference type="SUPFAM" id="SSF51338">
    <property type="entry name" value="Composite domain of metallo-dependent hydrolases"/>
    <property type="match status" value="1"/>
</dbReference>
<feature type="domain" description="Amidohydrolase-related" evidence="2">
    <location>
        <begin position="56"/>
        <end position="403"/>
    </location>
</feature>
<dbReference type="Gene3D" id="2.30.40.10">
    <property type="entry name" value="Urease, subunit C, domain 1"/>
    <property type="match status" value="1"/>
</dbReference>
<dbReference type="InterPro" id="IPR011059">
    <property type="entry name" value="Metal-dep_hydrolase_composite"/>
</dbReference>
<evidence type="ECO:0000256" key="1">
    <source>
        <dbReference type="ARBA" id="ARBA00022801"/>
    </source>
</evidence>
<evidence type="ECO:0000259" key="2">
    <source>
        <dbReference type="Pfam" id="PF01979"/>
    </source>
</evidence>
<dbReference type="PANTHER" id="PTHR43794:SF11">
    <property type="entry name" value="AMIDOHYDROLASE-RELATED DOMAIN-CONTAINING PROTEIN"/>
    <property type="match status" value="1"/>
</dbReference>
<dbReference type="RefSeq" id="WP_006784263.1">
    <property type="nucleotide sequence ID" value="NZ_ADMN01000053.1"/>
</dbReference>
<keyword evidence="4" id="KW-1185">Reference proteome</keyword>
<gene>
    <name evidence="3" type="ORF">CUW_2542</name>
</gene>